<dbReference type="Proteomes" id="UP000661435">
    <property type="component" value="Unassembled WGS sequence"/>
</dbReference>
<organism evidence="1 2">
    <name type="scientific">Lawsonibacter hominis</name>
    <dbReference type="NCBI Taxonomy" id="2763053"/>
    <lineage>
        <taxon>Bacteria</taxon>
        <taxon>Bacillati</taxon>
        <taxon>Bacillota</taxon>
        <taxon>Clostridia</taxon>
        <taxon>Eubacteriales</taxon>
        <taxon>Oscillospiraceae</taxon>
        <taxon>Lawsonibacter</taxon>
    </lineage>
</organism>
<evidence type="ECO:0000313" key="2">
    <source>
        <dbReference type="Proteomes" id="UP000661435"/>
    </source>
</evidence>
<name>A0A8J6MBJ7_9FIRM</name>
<comment type="caution">
    <text evidence="1">The sequence shown here is derived from an EMBL/GenBank/DDBJ whole genome shotgun (WGS) entry which is preliminary data.</text>
</comment>
<dbReference type="EMBL" id="JACOPP010000047">
    <property type="protein sequence ID" value="MBC5735229.1"/>
    <property type="molecule type" value="Genomic_DNA"/>
</dbReference>
<reference evidence="1" key="1">
    <citation type="submission" date="2020-08" db="EMBL/GenBank/DDBJ databases">
        <title>Genome public.</title>
        <authorList>
            <person name="Liu C."/>
            <person name="Sun Q."/>
        </authorList>
    </citation>
    <scope>NUCLEOTIDE SEQUENCE</scope>
    <source>
        <strain evidence="1">NSJ-51</strain>
    </source>
</reference>
<sequence length="230" mass="26160">MAAIRCPHCGSPVKIRGSRRECGYCGDFGSISSLHPSEKAKLMQAATPSVQVTVTVTDTSEEEPPRRFSRAEPEDMVRRWDFDENEWACRDLLIAAFPQAASRWSEEELAEMHTMDLLVETGRRDPQTALEMAKLLLNTAEEHLQNEEAANQLLGWDLYDLLASDDMLPLPVEELKWDDRLARQLFQSAYVDRPQEAILNACGRLGEKELQRKLLELLDCNPFPHDTIGY</sequence>
<dbReference type="RefSeq" id="WP_186908993.1">
    <property type="nucleotide sequence ID" value="NZ_JACOPP010000047.1"/>
</dbReference>
<protein>
    <submittedName>
        <fullName evidence="1">Uncharacterized protein</fullName>
    </submittedName>
</protein>
<keyword evidence="2" id="KW-1185">Reference proteome</keyword>
<accession>A0A8J6MBJ7</accession>
<gene>
    <name evidence="1" type="ORF">H8S57_16145</name>
</gene>
<proteinExistence type="predicted"/>
<evidence type="ECO:0000313" key="1">
    <source>
        <dbReference type="EMBL" id="MBC5735229.1"/>
    </source>
</evidence>
<dbReference type="AlphaFoldDB" id="A0A8J6MBJ7"/>